<keyword evidence="1" id="KW-0812">Transmembrane</keyword>
<proteinExistence type="predicted"/>
<feature type="transmembrane region" description="Helical" evidence="1">
    <location>
        <begin position="110"/>
        <end position="135"/>
    </location>
</feature>
<accession>A0A6L9XYW9</accession>
<dbReference type="RefSeq" id="WP_163290009.1">
    <property type="nucleotide sequence ID" value="NZ_JAAGWY010000002.1"/>
</dbReference>
<keyword evidence="1" id="KW-1133">Transmembrane helix</keyword>
<keyword evidence="1" id="KW-0472">Membrane</keyword>
<feature type="transmembrane region" description="Helical" evidence="1">
    <location>
        <begin position="22"/>
        <end position="45"/>
    </location>
</feature>
<reference evidence="2 3" key="1">
    <citation type="journal article" date="2014" name="J. Microbiol.">
        <title>Diaminobutyricibacter tongyongensis gen. nov., sp. nov. and Homoserinibacter gongjuensis gen. nov., sp. nov. belong to the family Microbacteriaceae.</title>
        <authorList>
            <person name="Kim S.J."/>
            <person name="Ahn J.H."/>
            <person name="Weon H.Y."/>
            <person name="Hamada M."/>
            <person name="Suzuki K."/>
            <person name="Kwon S.W."/>
        </authorList>
    </citation>
    <scope>NUCLEOTIDE SEQUENCE [LARGE SCALE GENOMIC DNA]</scope>
    <source>
        <strain evidence="2 3">NBRC 108724</strain>
    </source>
</reference>
<protein>
    <submittedName>
        <fullName evidence="2">Uncharacterized protein</fullName>
    </submittedName>
</protein>
<organism evidence="2 3">
    <name type="scientific">Leifsonia tongyongensis</name>
    <dbReference type="NCBI Taxonomy" id="1268043"/>
    <lineage>
        <taxon>Bacteria</taxon>
        <taxon>Bacillati</taxon>
        <taxon>Actinomycetota</taxon>
        <taxon>Actinomycetes</taxon>
        <taxon>Micrococcales</taxon>
        <taxon>Microbacteriaceae</taxon>
        <taxon>Leifsonia</taxon>
    </lineage>
</organism>
<feature type="transmembrane region" description="Helical" evidence="1">
    <location>
        <begin position="147"/>
        <end position="166"/>
    </location>
</feature>
<feature type="transmembrane region" description="Helical" evidence="1">
    <location>
        <begin position="77"/>
        <end position="98"/>
    </location>
</feature>
<dbReference type="EMBL" id="JAAGWY010000002">
    <property type="protein sequence ID" value="NEN06610.1"/>
    <property type="molecule type" value="Genomic_DNA"/>
</dbReference>
<evidence type="ECO:0000256" key="1">
    <source>
        <dbReference type="SAM" id="Phobius"/>
    </source>
</evidence>
<sequence length="300" mass="32657">MTAEAPKQADDDSAGAPQVERWVNILGSVIAPATLLGALLFYFGYVSSRAQYDYFGIDVDVIGLTTQNYVARSPQPLLVPLLVLALLGAALVALHAIIRRRSQRPGFVSAVRRAIMVGLIILGAGIILLFAYPLLSGWPYYPLVTPLVLAIGGAVSAYGLATLRFVARRDKTGSGPRVGVVVLLWAATAACVFWATATIAQWSGLGLAQQQARHLDTLPSVIVDTQDRLFLPAESHVTEIALPDTESQKFHYRYTGLRLLIVGSDHMFLVPNRWDPHDTTLVLPVDSSTRLQFQFRNLAP</sequence>
<evidence type="ECO:0000313" key="3">
    <source>
        <dbReference type="Proteomes" id="UP000474967"/>
    </source>
</evidence>
<gene>
    <name evidence="2" type="ORF">G3T36_12110</name>
</gene>
<comment type="caution">
    <text evidence="2">The sequence shown here is derived from an EMBL/GenBank/DDBJ whole genome shotgun (WGS) entry which is preliminary data.</text>
</comment>
<dbReference type="Proteomes" id="UP000474967">
    <property type="component" value="Unassembled WGS sequence"/>
</dbReference>
<dbReference type="AlphaFoldDB" id="A0A6L9XYW9"/>
<feature type="transmembrane region" description="Helical" evidence="1">
    <location>
        <begin position="178"/>
        <end position="202"/>
    </location>
</feature>
<name>A0A6L9XYW9_9MICO</name>
<keyword evidence="3" id="KW-1185">Reference proteome</keyword>
<evidence type="ECO:0000313" key="2">
    <source>
        <dbReference type="EMBL" id="NEN06610.1"/>
    </source>
</evidence>